<comment type="similarity">
    <text evidence="6">Belongs to the class-III pyridoxal-phosphate-dependent aminotransferase family.</text>
</comment>
<dbReference type="InterPro" id="IPR015422">
    <property type="entry name" value="PyrdxlP-dep_Trfase_small"/>
</dbReference>
<keyword evidence="5 6" id="KW-0663">Pyridoxal phosphate</keyword>
<dbReference type="GO" id="GO:0042802">
    <property type="term" value="F:identical protein binding"/>
    <property type="evidence" value="ECO:0007669"/>
    <property type="project" value="TreeGrafter"/>
</dbReference>
<evidence type="ECO:0000256" key="3">
    <source>
        <dbReference type="ARBA" id="ARBA00022576"/>
    </source>
</evidence>
<dbReference type="Proteomes" id="UP000252586">
    <property type="component" value="Unassembled WGS sequence"/>
</dbReference>
<dbReference type="InterPro" id="IPR050103">
    <property type="entry name" value="Class-III_PLP-dep_AT"/>
</dbReference>
<dbReference type="GO" id="GO:0006526">
    <property type="term" value="P:L-arginine biosynthetic process"/>
    <property type="evidence" value="ECO:0007669"/>
    <property type="project" value="UniProtKB-KW"/>
</dbReference>
<reference evidence="7 8" key="1">
    <citation type="submission" date="2018-06" db="EMBL/GenBank/DDBJ databases">
        <title>Genomic Encyclopedia of Type Strains, Phase IV (KMG-IV): sequencing the most valuable type-strain genomes for metagenomic binning, comparative biology and taxonomic classification.</title>
        <authorList>
            <person name="Goeker M."/>
        </authorList>
    </citation>
    <scope>NUCLEOTIDE SEQUENCE [LARGE SCALE GENOMIC DNA]</scope>
    <source>
        <strain evidence="7 8">DSM 44599</strain>
    </source>
</reference>
<keyword evidence="3 7" id="KW-0032">Aminotransferase</keyword>
<gene>
    <name evidence="7" type="ORF">DFR74_10358</name>
</gene>
<evidence type="ECO:0000256" key="5">
    <source>
        <dbReference type="ARBA" id="ARBA00022898"/>
    </source>
</evidence>
<proteinExistence type="inferred from homology"/>
<evidence type="ECO:0000256" key="6">
    <source>
        <dbReference type="RuleBase" id="RU003560"/>
    </source>
</evidence>
<protein>
    <submittedName>
        <fullName evidence="7">Putrescine aminotransferase</fullName>
    </submittedName>
</protein>
<accession>A0A366DR91</accession>
<keyword evidence="4 7" id="KW-0808">Transferase</keyword>
<dbReference type="SUPFAM" id="SSF53383">
    <property type="entry name" value="PLP-dependent transferases"/>
    <property type="match status" value="1"/>
</dbReference>
<keyword evidence="2" id="KW-0055">Arginine biosynthesis</keyword>
<sequence>MPVTEPVIVGASGATLRTADGRELIDCASAAFGYQYPVVREAVSAQLSVLPQSTRMFLNRPLADLVRHLAESTPGDLAVTYPANSAAEAMEGALKLALGYHRRSGRRGFVATLGSDHGGSGGAMSVSRLGSPERAEVAGAPIDVAFVRFGDTTELRRAVERARPAAAVLEPIATGEGLTVPPAGYLSAVREICDESGALLIVNETITGLGRTGARFAVDAENVVPDVLVLGGALGGGVLPVGAYVTRAAINRRVYGRRGPWLHGSTTGGNPLACVAAVSVLDVMEREDLPGRSRINARRIRQSLNDIHLRHADVVKSVASVGQLAAITFHDPASARGAASQARAHGVLAWEGALDRGVLGLRPPLICTGAELERALDGIRAAVDAVGTVAEERIA</sequence>
<dbReference type="PANTHER" id="PTHR11986">
    <property type="entry name" value="AMINOTRANSFERASE CLASS III"/>
    <property type="match status" value="1"/>
</dbReference>
<dbReference type="PANTHER" id="PTHR11986:SF79">
    <property type="entry name" value="ACETYLORNITHINE AMINOTRANSFERASE, MITOCHONDRIAL"/>
    <property type="match status" value="1"/>
</dbReference>
<comment type="cofactor">
    <cofactor evidence="1">
        <name>pyridoxal 5'-phosphate</name>
        <dbReference type="ChEBI" id="CHEBI:597326"/>
    </cofactor>
</comment>
<dbReference type="InterPro" id="IPR015424">
    <property type="entry name" value="PyrdxlP-dep_Trfase"/>
</dbReference>
<keyword evidence="2" id="KW-0028">Amino-acid biosynthesis</keyword>
<dbReference type="Gene3D" id="3.90.1150.10">
    <property type="entry name" value="Aspartate Aminotransferase, domain 1"/>
    <property type="match status" value="1"/>
</dbReference>
<dbReference type="EMBL" id="QNRE01000003">
    <property type="protein sequence ID" value="RBO92415.1"/>
    <property type="molecule type" value="Genomic_DNA"/>
</dbReference>
<evidence type="ECO:0000256" key="4">
    <source>
        <dbReference type="ARBA" id="ARBA00022679"/>
    </source>
</evidence>
<dbReference type="STRING" id="1210090.GCA_001613185_03546"/>
<dbReference type="PIRSF" id="PIRSF000521">
    <property type="entry name" value="Transaminase_4ab_Lys_Orn"/>
    <property type="match status" value="1"/>
</dbReference>
<evidence type="ECO:0000256" key="2">
    <source>
        <dbReference type="ARBA" id="ARBA00022571"/>
    </source>
</evidence>
<dbReference type="InterPro" id="IPR015421">
    <property type="entry name" value="PyrdxlP-dep_Trfase_major"/>
</dbReference>
<evidence type="ECO:0000313" key="7">
    <source>
        <dbReference type="EMBL" id="RBO92415.1"/>
    </source>
</evidence>
<dbReference type="Pfam" id="PF00202">
    <property type="entry name" value="Aminotran_3"/>
    <property type="match status" value="1"/>
</dbReference>
<dbReference type="RefSeq" id="WP_067510035.1">
    <property type="nucleotide sequence ID" value="NZ_QNRE01000003.1"/>
</dbReference>
<dbReference type="OrthoDB" id="3327147at2"/>
<evidence type="ECO:0000313" key="8">
    <source>
        <dbReference type="Proteomes" id="UP000252586"/>
    </source>
</evidence>
<dbReference type="AlphaFoldDB" id="A0A366DR91"/>
<dbReference type="FunFam" id="3.40.640.10:FF:000004">
    <property type="entry name" value="Acetylornithine aminotransferase"/>
    <property type="match status" value="1"/>
</dbReference>
<name>A0A366DR91_9NOCA</name>
<evidence type="ECO:0000256" key="1">
    <source>
        <dbReference type="ARBA" id="ARBA00001933"/>
    </source>
</evidence>
<dbReference type="GO" id="GO:0008483">
    <property type="term" value="F:transaminase activity"/>
    <property type="evidence" value="ECO:0007669"/>
    <property type="project" value="UniProtKB-KW"/>
</dbReference>
<organism evidence="7 8">
    <name type="scientific">Nocardia puris</name>
    <dbReference type="NCBI Taxonomy" id="208602"/>
    <lineage>
        <taxon>Bacteria</taxon>
        <taxon>Bacillati</taxon>
        <taxon>Actinomycetota</taxon>
        <taxon>Actinomycetes</taxon>
        <taxon>Mycobacteriales</taxon>
        <taxon>Nocardiaceae</taxon>
        <taxon>Nocardia</taxon>
    </lineage>
</organism>
<comment type="caution">
    <text evidence="7">The sequence shown here is derived from an EMBL/GenBank/DDBJ whole genome shotgun (WGS) entry which is preliminary data.</text>
</comment>
<dbReference type="GO" id="GO:0030170">
    <property type="term" value="F:pyridoxal phosphate binding"/>
    <property type="evidence" value="ECO:0007669"/>
    <property type="project" value="InterPro"/>
</dbReference>
<dbReference type="Gene3D" id="3.40.640.10">
    <property type="entry name" value="Type I PLP-dependent aspartate aminotransferase-like (Major domain)"/>
    <property type="match status" value="1"/>
</dbReference>
<dbReference type="InterPro" id="IPR005814">
    <property type="entry name" value="Aminotrans_3"/>
</dbReference>
<keyword evidence="8" id="KW-1185">Reference proteome</keyword>